<dbReference type="Gene3D" id="3.30.110.20">
    <property type="entry name" value="Alba-like domain"/>
    <property type="match status" value="1"/>
</dbReference>
<name>A0A1J5NNE8_NEOTH</name>
<dbReference type="InterPro" id="IPR007347">
    <property type="entry name" value="SpoVS"/>
</dbReference>
<dbReference type="PANTHER" id="PTHR35331">
    <property type="entry name" value="STAGE V SPORULATION PROTEIN S"/>
    <property type="match status" value="1"/>
</dbReference>
<dbReference type="AlphaFoldDB" id="A0A1J5NNE8"/>
<protein>
    <submittedName>
        <fullName evidence="1">Stage V sporulation protein S</fullName>
    </submittedName>
</protein>
<dbReference type="InterPro" id="IPR036882">
    <property type="entry name" value="Alba-like_dom_sf"/>
</dbReference>
<dbReference type="Proteomes" id="UP000182811">
    <property type="component" value="Unassembled WGS sequence"/>
</dbReference>
<gene>
    <name evidence="1" type="primary">spoVS_1</name>
    <name evidence="1" type="ORF">MOTE_10560</name>
</gene>
<sequence>MDVLKVSASTDPSKLSGAISAVVRGSGEVAVTAMGAQAVFNAVRGIAIARGRALVEGSDFDVKFMFRPLRLDGGDRERSAIKFVVKKVDAAAE</sequence>
<dbReference type="OrthoDB" id="9901502at2"/>
<dbReference type="EMBL" id="MDDC01000007">
    <property type="protein sequence ID" value="OIQ59800.1"/>
    <property type="molecule type" value="Genomic_DNA"/>
</dbReference>
<dbReference type="Pfam" id="PF04232">
    <property type="entry name" value="SpoVS"/>
    <property type="match status" value="1"/>
</dbReference>
<evidence type="ECO:0000313" key="2">
    <source>
        <dbReference type="Proteomes" id="UP000182811"/>
    </source>
</evidence>
<organism evidence="1 2">
    <name type="scientific">Neomoorella thermoacetica</name>
    <name type="common">Clostridium thermoaceticum</name>
    <dbReference type="NCBI Taxonomy" id="1525"/>
    <lineage>
        <taxon>Bacteria</taxon>
        <taxon>Bacillati</taxon>
        <taxon>Bacillota</taxon>
        <taxon>Clostridia</taxon>
        <taxon>Neomoorellales</taxon>
        <taxon>Neomoorellaceae</taxon>
        <taxon>Neomoorella</taxon>
    </lineage>
</organism>
<comment type="caution">
    <text evidence="1">The sequence shown here is derived from an EMBL/GenBank/DDBJ whole genome shotgun (WGS) entry which is preliminary data.</text>
</comment>
<dbReference type="PANTHER" id="PTHR35331:SF1">
    <property type="entry name" value="STAGE V SPORULATION PROTEIN S"/>
    <property type="match status" value="1"/>
</dbReference>
<dbReference type="GO" id="GO:0003676">
    <property type="term" value="F:nucleic acid binding"/>
    <property type="evidence" value="ECO:0007669"/>
    <property type="project" value="InterPro"/>
</dbReference>
<reference evidence="1 2" key="1">
    <citation type="submission" date="2016-08" db="EMBL/GenBank/DDBJ databases">
        <title>Genome-based comparison of Moorella thermoacetic strains.</title>
        <authorList>
            <person name="Poehlein A."/>
            <person name="Bengelsdorf F.R."/>
            <person name="Esser C."/>
            <person name="Duerre P."/>
            <person name="Daniel R."/>
        </authorList>
    </citation>
    <scope>NUCLEOTIDE SEQUENCE [LARGE SCALE GENOMIC DNA]</scope>
    <source>
        <strain evidence="1 2">DSM 21394</strain>
    </source>
</reference>
<proteinExistence type="predicted"/>
<evidence type="ECO:0000313" key="1">
    <source>
        <dbReference type="EMBL" id="OIQ59800.1"/>
    </source>
</evidence>
<accession>A0A1J5NNE8</accession>